<dbReference type="InterPro" id="IPR001128">
    <property type="entry name" value="Cyt_P450"/>
</dbReference>
<evidence type="ECO:0000313" key="4">
    <source>
        <dbReference type="Proteomes" id="UP000763557"/>
    </source>
</evidence>
<evidence type="ECO:0000256" key="1">
    <source>
        <dbReference type="ARBA" id="ARBA00010617"/>
    </source>
</evidence>
<reference evidence="3 4" key="1">
    <citation type="submission" date="2020-01" db="EMBL/GenBank/DDBJ databases">
        <title>Kibdelosporangium persica a novel Actinomycetes from a hot desert in Iran.</title>
        <authorList>
            <person name="Safaei N."/>
            <person name="Zaburannyi N."/>
            <person name="Mueller R."/>
            <person name="Wink J."/>
        </authorList>
    </citation>
    <scope>NUCLEOTIDE SEQUENCE [LARGE SCALE GENOMIC DNA]</scope>
    <source>
        <strain evidence="3 4">4NS15</strain>
    </source>
</reference>
<dbReference type="PANTHER" id="PTHR46696:SF1">
    <property type="entry name" value="CYTOCHROME P450 YJIB-RELATED"/>
    <property type="match status" value="1"/>
</dbReference>
<comment type="caution">
    <text evidence="3">The sequence shown here is derived from an EMBL/GenBank/DDBJ whole genome shotgun (WGS) entry which is preliminary data.</text>
</comment>
<proteinExistence type="inferred from homology"/>
<accession>A0ABX2FHT2</accession>
<organism evidence="3 4">
    <name type="scientific">Kibdelosporangium persicum</name>
    <dbReference type="NCBI Taxonomy" id="2698649"/>
    <lineage>
        <taxon>Bacteria</taxon>
        <taxon>Bacillati</taxon>
        <taxon>Actinomycetota</taxon>
        <taxon>Actinomycetes</taxon>
        <taxon>Pseudonocardiales</taxon>
        <taxon>Pseudonocardiaceae</taxon>
        <taxon>Kibdelosporangium</taxon>
    </lineage>
</organism>
<dbReference type="Proteomes" id="UP000763557">
    <property type="component" value="Unassembled WGS sequence"/>
</dbReference>
<dbReference type="CDD" id="cd11030">
    <property type="entry name" value="CYP105-like"/>
    <property type="match status" value="1"/>
</dbReference>
<protein>
    <submittedName>
        <fullName evidence="3">Cytochrome</fullName>
    </submittedName>
</protein>
<sequence>MTDALPIARVNPFDPPGELRNKPPVSRLRYADGSLGWIVTTRAEGRKVLTDPRFSVRAELVRSPIYATTPQLPPGSFNFMDAPEHTRYRKLLAGQFTLRRMRALEPRIAQITAELLDAMTPPTDLVQAFALPLAARVICELIGVPYADHEFFEQKSHDMVEPHIDDQTREAAGEALFGYLYQLVQDMRANPGETVIGGLLADSDLNDIEVTGVAITLLFGGHETIANMVALGTFALLRHPAQLAKLNQDVDNAVEELLRYLSIVQYEVNRTAIEDVEVGGEVIRKGESVLVSIPAANRDGFERPDDLDLGRSASGHLAFGHGVHQCLGQHLARIEMRIGFSALFSRFPTLKLAVDPSEVPVNVQRSVYSVDSLLVTW</sequence>
<dbReference type="PANTHER" id="PTHR46696">
    <property type="entry name" value="P450, PUTATIVE (EUROFUNG)-RELATED"/>
    <property type="match status" value="1"/>
</dbReference>
<keyword evidence="2" id="KW-0479">Metal-binding</keyword>
<dbReference type="PRINTS" id="PR00359">
    <property type="entry name" value="BP450"/>
</dbReference>
<comment type="similarity">
    <text evidence="1 2">Belongs to the cytochrome P450 family.</text>
</comment>
<dbReference type="Pfam" id="PF00067">
    <property type="entry name" value="p450"/>
    <property type="match status" value="1"/>
</dbReference>
<keyword evidence="2" id="KW-0408">Iron</keyword>
<keyword evidence="2" id="KW-0560">Oxidoreductase</keyword>
<dbReference type="PRINTS" id="PR00385">
    <property type="entry name" value="P450"/>
</dbReference>
<dbReference type="InterPro" id="IPR002397">
    <property type="entry name" value="Cyt_P450_B"/>
</dbReference>
<evidence type="ECO:0000313" key="3">
    <source>
        <dbReference type="EMBL" id="NRN70976.1"/>
    </source>
</evidence>
<keyword evidence="4" id="KW-1185">Reference proteome</keyword>
<name>A0ABX2FHT2_9PSEU</name>
<keyword evidence="2" id="KW-0349">Heme</keyword>
<gene>
    <name evidence="3" type="ORF">GC106_82510</name>
</gene>
<dbReference type="RefSeq" id="WP_173142144.1">
    <property type="nucleotide sequence ID" value="NZ_CBCSGW010000025.1"/>
</dbReference>
<dbReference type="EMBL" id="JAAATY010000048">
    <property type="protein sequence ID" value="NRN70976.1"/>
    <property type="molecule type" value="Genomic_DNA"/>
</dbReference>
<dbReference type="PROSITE" id="PS00086">
    <property type="entry name" value="CYTOCHROME_P450"/>
    <property type="match status" value="1"/>
</dbReference>
<dbReference type="SUPFAM" id="SSF48264">
    <property type="entry name" value="Cytochrome P450"/>
    <property type="match status" value="1"/>
</dbReference>
<evidence type="ECO:0000256" key="2">
    <source>
        <dbReference type="RuleBase" id="RU000461"/>
    </source>
</evidence>
<dbReference type="InterPro" id="IPR017972">
    <property type="entry name" value="Cyt_P450_CS"/>
</dbReference>
<dbReference type="Gene3D" id="1.10.630.10">
    <property type="entry name" value="Cytochrome P450"/>
    <property type="match status" value="1"/>
</dbReference>
<dbReference type="InterPro" id="IPR036396">
    <property type="entry name" value="Cyt_P450_sf"/>
</dbReference>
<keyword evidence="2" id="KW-0503">Monooxygenase</keyword>